<keyword evidence="2" id="KW-0229">DNA integration</keyword>
<dbReference type="InterPro" id="IPR002104">
    <property type="entry name" value="Integrase_catalytic"/>
</dbReference>
<evidence type="ECO:0000313" key="6">
    <source>
        <dbReference type="EMBL" id="SNB77531.1"/>
    </source>
</evidence>
<dbReference type="PANTHER" id="PTHR30349:SF41">
    <property type="entry name" value="INTEGRASE_RECOMBINASE PROTEIN MJ0367-RELATED"/>
    <property type="match status" value="1"/>
</dbReference>
<name>A0A212RXT2_RHOAC</name>
<evidence type="ECO:0000256" key="1">
    <source>
        <dbReference type="ARBA" id="ARBA00008857"/>
    </source>
</evidence>
<organism evidence="6 7">
    <name type="scientific">Rhodoblastus acidophilus</name>
    <name type="common">Rhodopseudomonas acidophila</name>
    <dbReference type="NCBI Taxonomy" id="1074"/>
    <lineage>
        <taxon>Bacteria</taxon>
        <taxon>Pseudomonadati</taxon>
        <taxon>Pseudomonadota</taxon>
        <taxon>Alphaproteobacteria</taxon>
        <taxon>Hyphomicrobiales</taxon>
        <taxon>Rhodoblastaceae</taxon>
        <taxon>Rhodoblastus</taxon>
    </lineage>
</organism>
<dbReference type="GO" id="GO:0003677">
    <property type="term" value="F:DNA binding"/>
    <property type="evidence" value="ECO:0007669"/>
    <property type="project" value="UniProtKB-KW"/>
</dbReference>
<reference evidence="7" key="1">
    <citation type="submission" date="2017-06" db="EMBL/GenBank/DDBJ databases">
        <authorList>
            <person name="Varghese N."/>
            <person name="Submissions S."/>
        </authorList>
    </citation>
    <scope>NUCLEOTIDE SEQUENCE [LARGE SCALE GENOMIC DNA]</scope>
    <source>
        <strain evidence="7">DSM 137</strain>
    </source>
</reference>
<accession>A0A212RXT2</accession>
<evidence type="ECO:0000256" key="2">
    <source>
        <dbReference type="ARBA" id="ARBA00022908"/>
    </source>
</evidence>
<keyword evidence="4" id="KW-0233">DNA recombination</keyword>
<protein>
    <submittedName>
        <fullName evidence="6">Site-specific recombinase XerD</fullName>
    </submittedName>
</protein>
<dbReference type="SUPFAM" id="SSF56349">
    <property type="entry name" value="DNA breaking-rejoining enzymes"/>
    <property type="match status" value="1"/>
</dbReference>
<comment type="similarity">
    <text evidence="1">Belongs to the 'phage' integrase family.</text>
</comment>
<gene>
    <name evidence="6" type="ORF">SAMN06265338_108152</name>
</gene>
<keyword evidence="7" id="KW-1185">Reference proteome</keyword>
<dbReference type="Gene3D" id="1.10.150.130">
    <property type="match status" value="1"/>
</dbReference>
<dbReference type="GO" id="GO:0015074">
    <property type="term" value="P:DNA integration"/>
    <property type="evidence" value="ECO:0007669"/>
    <property type="project" value="UniProtKB-KW"/>
</dbReference>
<dbReference type="Proteomes" id="UP000198418">
    <property type="component" value="Unassembled WGS sequence"/>
</dbReference>
<sequence length="355" mass="38993">MNPMPRPRLPYVRKEISRHGKTVWYFRRGDGPRLRLPDEYGSDEFIAAYQKALSGAVKPKKPGKETFRWLVDRYRESASWAQLAPGTRAARGAILRSSVAKIGQEPFASIDKASIVASVDSRAQTPFAAKNFLKTMRGLFAWAVMAKHVSVDPTEGVSIKVKETDGFETWTDEDIAQFKAKWPLGTRERVMFAVFLGTGLRRGDACRFGRQHIKAGLATIVSEKTQTPVYVPVLPELQEAIDAGPVGDLVFITGQGGGPLTKESLGNYFREACDAAGVKKSAHGLRKAAAVRLAEAGATVDELEAIFGWEGGKMASHYTKAANRKRLATAGMARLLKQDGKDEDEIRPRGKNTSR</sequence>
<dbReference type="InterPro" id="IPR010998">
    <property type="entry name" value="Integrase_recombinase_N"/>
</dbReference>
<evidence type="ECO:0000256" key="3">
    <source>
        <dbReference type="ARBA" id="ARBA00023125"/>
    </source>
</evidence>
<dbReference type="InterPro" id="IPR013762">
    <property type="entry name" value="Integrase-like_cat_sf"/>
</dbReference>
<dbReference type="Gene3D" id="1.10.443.10">
    <property type="entry name" value="Intergrase catalytic core"/>
    <property type="match status" value="1"/>
</dbReference>
<evidence type="ECO:0000313" key="7">
    <source>
        <dbReference type="Proteomes" id="UP000198418"/>
    </source>
</evidence>
<feature type="domain" description="Tyr recombinase" evidence="5">
    <location>
        <begin position="165"/>
        <end position="332"/>
    </location>
</feature>
<dbReference type="InterPro" id="IPR050090">
    <property type="entry name" value="Tyrosine_recombinase_XerCD"/>
</dbReference>
<dbReference type="GO" id="GO:0006310">
    <property type="term" value="P:DNA recombination"/>
    <property type="evidence" value="ECO:0007669"/>
    <property type="project" value="UniProtKB-KW"/>
</dbReference>
<dbReference type="InterPro" id="IPR011010">
    <property type="entry name" value="DNA_brk_join_enz"/>
</dbReference>
<dbReference type="PROSITE" id="PS51898">
    <property type="entry name" value="TYR_RECOMBINASE"/>
    <property type="match status" value="1"/>
</dbReference>
<dbReference type="Pfam" id="PF00589">
    <property type="entry name" value="Phage_integrase"/>
    <property type="match status" value="1"/>
</dbReference>
<dbReference type="AlphaFoldDB" id="A0A212RXT2"/>
<evidence type="ECO:0000259" key="5">
    <source>
        <dbReference type="PROSITE" id="PS51898"/>
    </source>
</evidence>
<dbReference type="PANTHER" id="PTHR30349">
    <property type="entry name" value="PHAGE INTEGRASE-RELATED"/>
    <property type="match status" value="1"/>
</dbReference>
<proteinExistence type="inferred from homology"/>
<keyword evidence="3" id="KW-0238">DNA-binding</keyword>
<evidence type="ECO:0000256" key="4">
    <source>
        <dbReference type="ARBA" id="ARBA00023172"/>
    </source>
</evidence>
<dbReference type="EMBL" id="FYDG01000008">
    <property type="protein sequence ID" value="SNB77531.1"/>
    <property type="molecule type" value="Genomic_DNA"/>
</dbReference>